<comment type="catalytic activity">
    <reaction evidence="12">
        <text>tRNA(Cys) + L-cysteine + ATP = L-cysteinyl-tRNA(Cys) + AMP + diphosphate</text>
        <dbReference type="Rhea" id="RHEA:17773"/>
        <dbReference type="Rhea" id="RHEA-COMP:9661"/>
        <dbReference type="Rhea" id="RHEA-COMP:9679"/>
        <dbReference type="ChEBI" id="CHEBI:30616"/>
        <dbReference type="ChEBI" id="CHEBI:33019"/>
        <dbReference type="ChEBI" id="CHEBI:35235"/>
        <dbReference type="ChEBI" id="CHEBI:78442"/>
        <dbReference type="ChEBI" id="CHEBI:78517"/>
        <dbReference type="ChEBI" id="CHEBI:456215"/>
        <dbReference type="EC" id="6.1.1.16"/>
    </reaction>
</comment>
<evidence type="ECO:0000256" key="2">
    <source>
        <dbReference type="ARBA" id="ARBA00005594"/>
    </source>
</evidence>
<dbReference type="GO" id="GO:0005829">
    <property type="term" value="C:cytosol"/>
    <property type="evidence" value="ECO:0007669"/>
    <property type="project" value="TreeGrafter"/>
</dbReference>
<dbReference type="InterPro" id="IPR032678">
    <property type="entry name" value="tRNA-synt_1_cat_dom"/>
</dbReference>
<dbReference type="Pfam" id="PF09190">
    <property type="entry name" value="DALR_2"/>
    <property type="match status" value="1"/>
</dbReference>
<evidence type="ECO:0000256" key="11">
    <source>
        <dbReference type="ARBA" id="ARBA00023146"/>
    </source>
</evidence>
<feature type="short sequence motif" description="'KMSKS' region" evidence="12">
    <location>
        <begin position="265"/>
        <end position="269"/>
    </location>
</feature>
<dbReference type="Gene3D" id="3.40.50.620">
    <property type="entry name" value="HUPs"/>
    <property type="match status" value="1"/>
</dbReference>
<organism evidence="14 15">
    <name type="scientific">Oceanidesulfovibrio marinus</name>
    <dbReference type="NCBI Taxonomy" id="370038"/>
    <lineage>
        <taxon>Bacteria</taxon>
        <taxon>Pseudomonadati</taxon>
        <taxon>Thermodesulfobacteriota</taxon>
        <taxon>Desulfovibrionia</taxon>
        <taxon>Desulfovibrionales</taxon>
        <taxon>Desulfovibrionaceae</taxon>
        <taxon>Oceanidesulfovibrio</taxon>
    </lineage>
</organism>
<feature type="binding site" evidence="12">
    <location>
        <position position="237"/>
    </location>
    <ligand>
        <name>Zn(2+)</name>
        <dbReference type="ChEBI" id="CHEBI:29105"/>
    </ligand>
</feature>
<evidence type="ECO:0000313" key="14">
    <source>
        <dbReference type="EMBL" id="TVM35133.1"/>
    </source>
</evidence>
<dbReference type="EC" id="6.1.1.16" evidence="12"/>
<dbReference type="InterPro" id="IPR056411">
    <property type="entry name" value="CysS_C"/>
</dbReference>
<dbReference type="Pfam" id="PF23493">
    <property type="entry name" value="CysS_C"/>
    <property type="match status" value="1"/>
</dbReference>
<evidence type="ECO:0000256" key="5">
    <source>
        <dbReference type="ARBA" id="ARBA00022598"/>
    </source>
</evidence>
<name>A0A6P1ZIK9_9BACT</name>
<sequence length="485" mass="55168">MRFYNSLTRTKEEFKPIHENRVNMYVCGITAYDYCHIGHARSAVVFDVIVRYLRARGYEVVFARNFTDVDDKIINRANEVGASSHDIAEKFMAAFHEDMDALGVLRADLEPKATDHIGDMIELTQNLMDKGFAYTTLSGDVYYRVRAFADYGKLSNRNLDDLRAGARIAPDEGKEDPLDFALWKAAKPGEPSWDSPWGKGRPGWHTECSAMSENLLELPLDIHGGGQDLIFPHHENEIAQSEAATGKDFVHFWVHNGFVQIDSEKMSKSLGNFKTIRDIYESYLPETLRYFLLTKHYRSPIDFTFDSMDEAEKNLRRVYTVLADVEEELTREKRKKSPLPEDFSRELEEAVTGFAESMEDDCNTAGAIGHVFGAVKVVGRLLDDAKLRKTEDAKAVFERFSQIMQEMGGVLGLFGQNPRTFLEDLKAKRLTRRNVDVAEVEKLVAQRTEAKKSKDFETADSIRDSLTQMGVEVRDTPQGPVWDML</sequence>
<feature type="domain" description="Cysteinyl-tRNA synthetase class Ia DALR" evidence="13">
    <location>
        <begin position="353"/>
        <end position="422"/>
    </location>
</feature>
<evidence type="ECO:0000256" key="1">
    <source>
        <dbReference type="ARBA" id="ARBA00004496"/>
    </source>
</evidence>
<evidence type="ECO:0000256" key="8">
    <source>
        <dbReference type="ARBA" id="ARBA00022833"/>
    </source>
</evidence>
<dbReference type="InterPro" id="IPR024909">
    <property type="entry name" value="Cys-tRNA/MSH_ligase"/>
</dbReference>
<evidence type="ECO:0000256" key="4">
    <source>
        <dbReference type="ARBA" id="ARBA00022490"/>
    </source>
</evidence>
<dbReference type="Gene3D" id="1.20.120.1910">
    <property type="entry name" value="Cysteine-tRNA ligase, C-terminal anti-codon recognition domain"/>
    <property type="match status" value="1"/>
</dbReference>
<dbReference type="PANTHER" id="PTHR10890:SF3">
    <property type="entry name" value="CYSTEINE--TRNA LIGASE, CYTOPLASMIC"/>
    <property type="match status" value="1"/>
</dbReference>
<dbReference type="PRINTS" id="PR00983">
    <property type="entry name" value="TRNASYNTHCYS"/>
</dbReference>
<dbReference type="HAMAP" id="MF_00041">
    <property type="entry name" value="Cys_tRNA_synth"/>
    <property type="match status" value="1"/>
</dbReference>
<dbReference type="SMART" id="SM00840">
    <property type="entry name" value="DALR_2"/>
    <property type="match status" value="1"/>
</dbReference>
<dbReference type="OrthoDB" id="9815130at2"/>
<keyword evidence="10 12" id="KW-0648">Protein biosynthesis</keyword>
<comment type="subunit">
    <text evidence="3 12">Monomer.</text>
</comment>
<dbReference type="Proteomes" id="UP000434052">
    <property type="component" value="Unassembled WGS sequence"/>
</dbReference>
<evidence type="ECO:0000256" key="10">
    <source>
        <dbReference type="ARBA" id="ARBA00022917"/>
    </source>
</evidence>
<evidence type="ECO:0000256" key="6">
    <source>
        <dbReference type="ARBA" id="ARBA00022723"/>
    </source>
</evidence>
<dbReference type="GO" id="GO:0006423">
    <property type="term" value="P:cysteinyl-tRNA aminoacylation"/>
    <property type="evidence" value="ECO:0007669"/>
    <property type="project" value="UniProtKB-UniRule"/>
</dbReference>
<dbReference type="InterPro" id="IPR015273">
    <property type="entry name" value="Cys-tRNA-synt_Ia_DALR"/>
</dbReference>
<evidence type="ECO:0000256" key="3">
    <source>
        <dbReference type="ARBA" id="ARBA00011245"/>
    </source>
</evidence>
<comment type="similarity">
    <text evidence="2 12">Belongs to the class-I aminoacyl-tRNA synthetase family.</text>
</comment>
<comment type="subcellular location">
    <subcellularLocation>
        <location evidence="1 12">Cytoplasm</location>
    </subcellularLocation>
</comment>
<evidence type="ECO:0000256" key="12">
    <source>
        <dbReference type="HAMAP-Rule" id="MF_00041"/>
    </source>
</evidence>
<dbReference type="Pfam" id="PF01406">
    <property type="entry name" value="tRNA-synt_1e"/>
    <property type="match status" value="1"/>
</dbReference>
<keyword evidence="5 12" id="KW-0436">Ligase</keyword>
<evidence type="ECO:0000256" key="7">
    <source>
        <dbReference type="ARBA" id="ARBA00022741"/>
    </source>
</evidence>
<dbReference type="NCBIfam" id="TIGR00435">
    <property type="entry name" value="cysS"/>
    <property type="match status" value="1"/>
</dbReference>
<keyword evidence="4 12" id="KW-0963">Cytoplasm</keyword>
<feature type="binding site" evidence="12">
    <location>
        <position position="208"/>
    </location>
    <ligand>
        <name>Zn(2+)</name>
        <dbReference type="ChEBI" id="CHEBI:29105"/>
    </ligand>
</feature>
<dbReference type="GO" id="GO:0005524">
    <property type="term" value="F:ATP binding"/>
    <property type="evidence" value="ECO:0007669"/>
    <property type="project" value="UniProtKB-UniRule"/>
</dbReference>
<evidence type="ECO:0000313" key="15">
    <source>
        <dbReference type="Proteomes" id="UP000434052"/>
    </source>
</evidence>
<protein>
    <recommendedName>
        <fullName evidence="12">Cysteine--tRNA ligase</fullName>
        <ecNumber evidence="12">6.1.1.16</ecNumber>
    </recommendedName>
    <alternativeName>
        <fullName evidence="12">Cysteinyl-tRNA synthetase</fullName>
        <shortName evidence="12">CysRS</shortName>
    </alternativeName>
</protein>
<dbReference type="InterPro" id="IPR014729">
    <property type="entry name" value="Rossmann-like_a/b/a_fold"/>
</dbReference>
<comment type="cofactor">
    <cofactor evidence="12">
        <name>Zn(2+)</name>
        <dbReference type="ChEBI" id="CHEBI:29105"/>
    </cofactor>
    <text evidence="12">Binds 1 zinc ion per subunit.</text>
</comment>
<dbReference type="SUPFAM" id="SSF47323">
    <property type="entry name" value="Anticodon-binding domain of a subclass of class I aminoacyl-tRNA synthetases"/>
    <property type="match status" value="1"/>
</dbReference>
<keyword evidence="11 12" id="KW-0030">Aminoacyl-tRNA synthetase</keyword>
<dbReference type="EMBL" id="QMIF01000003">
    <property type="protein sequence ID" value="TVM35133.1"/>
    <property type="molecule type" value="Genomic_DNA"/>
</dbReference>
<keyword evidence="6 12" id="KW-0479">Metal-binding</keyword>
<dbReference type="InterPro" id="IPR015803">
    <property type="entry name" value="Cys-tRNA-ligase"/>
</dbReference>
<evidence type="ECO:0000259" key="13">
    <source>
        <dbReference type="SMART" id="SM00840"/>
    </source>
</evidence>
<keyword evidence="9 12" id="KW-0067">ATP-binding</keyword>
<gene>
    <name evidence="12" type="primary">cysS</name>
    <name evidence="14" type="ORF">DQK91_06975</name>
</gene>
<dbReference type="SUPFAM" id="SSF52374">
    <property type="entry name" value="Nucleotidylyl transferase"/>
    <property type="match status" value="1"/>
</dbReference>
<feature type="binding site" evidence="12">
    <location>
        <position position="27"/>
    </location>
    <ligand>
        <name>Zn(2+)</name>
        <dbReference type="ChEBI" id="CHEBI:29105"/>
    </ligand>
</feature>
<proteinExistence type="inferred from homology"/>
<dbReference type="RefSeq" id="WP_144234690.1">
    <property type="nucleotide sequence ID" value="NZ_QMIF01000003.1"/>
</dbReference>
<dbReference type="CDD" id="cd00672">
    <property type="entry name" value="CysRS_core"/>
    <property type="match status" value="1"/>
</dbReference>
<feature type="short sequence motif" description="'HIGH' region" evidence="12">
    <location>
        <begin position="29"/>
        <end position="39"/>
    </location>
</feature>
<dbReference type="GO" id="GO:0004817">
    <property type="term" value="F:cysteine-tRNA ligase activity"/>
    <property type="evidence" value="ECO:0007669"/>
    <property type="project" value="UniProtKB-UniRule"/>
</dbReference>
<accession>A0A6P1ZIK9</accession>
<dbReference type="AlphaFoldDB" id="A0A6P1ZIK9"/>
<reference evidence="14 15" key="1">
    <citation type="submission" date="2018-06" db="EMBL/GenBank/DDBJ databases">
        <title>Complete genome of Desulfovibrio marinus P48SEP.</title>
        <authorList>
            <person name="Crispim J.S."/>
            <person name="Vidigal P.M.P."/>
            <person name="Silva L.C.F."/>
            <person name="Araujo L.C."/>
            <person name="Laguardia C.N."/>
            <person name="Dias R.S."/>
            <person name="Sousa M.P."/>
            <person name="Paula S.O."/>
            <person name="Silva C."/>
        </authorList>
    </citation>
    <scope>NUCLEOTIDE SEQUENCE [LARGE SCALE GENOMIC DNA]</scope>
    <source>
        <strain evidence="14 15">P48SEP</strain>
    </source>
</reference>
<dbReference type="InterPro" id="IPR009080">
    <property type="entry name" value="tRNAsynth_Ia_anticodon-bd"/>
</dbReference>
<dbReference type="FunFam" id="3.40.50.620:FF:000009">
    <property type="entry name" value="Cysteine--tRNA ligase"/>
    <property type="match status" value="1"/>
</dbReference>
<keyword evidence="7 12" id="KW-0547">Nucleotide-binding</keyword>
<keyword evidence="8 12" id="KW-0862">Zinc</keyword>
<feature type="binding site" evidence="12">
    <location>
        <position position="268"/>
    </location>
    <ligand>
        <name>ATP</name>
        <dbReference type="ChEBI" id="CHEBI:30616"/>
    </ligand>
</feature>
<dbReference type="PANTHER" id="PTHR10890">
    <property type="entry name" value="CYSTEINYL-TRNA SYNTHETASE"/>
    <property type="match status" value="1"/>
</dbReference>
<evidence type="ECO:0000256" key="9">
    <source>
        <dbReference type="ARBA" id="ARBA00022840"/>
    </source>
</evidence>
<comment type="caution">
    <text evidence="14">The sequence shown here is derived from an EMBL/GenBank/DDBJ whole genome shotgun (WGS) entry which is preliminary data.</text>
</comment>
<feature type="binding site" evidence="12">
    <location>
        <position position="233"/>
    </location>
    <ligand>
        <name>Zn(2+)</name>
        <dbReference type="ChEBI" id="CHEBI:29105"/>
    </ligand>
</feature>
<dbReference type="GO" id="GO:0008270">
    <property type="term" value="F:zinc ion binding"/>
    <property type="evidence" value="ECO:0007669"/>
    <property type="project" value="UniProtKB-UniRule"/>
</dbReference>